<proteinExistence type="predicted"/>
<dbReference type="STRING" id="762982.HMPREF9442_03231"/>
<keyword evidence="2" id="KW-1185">Reference proteome</keyword>
<gene>
    <name evidence="1" type="ORF">HMPREF9442_03231</name>
</gene>
<name>F3QYD7_9BACT</name>
<dbReference type="AlphaFoldDB" id="F3QYD7"/>
<organism evidence="1 2">
    <name type="scientific">Paraprevotella xylaniphila YIT 11841</name>
    <dbReference type="NCBI Taxonomy" id="762982"/>
    <lineage>
        <taxon>Bacteria</taxon>
        <taxon>Pseudomonadati</taxon>
        <taxon>Bacteroidota</taxon>
        <taxon>Bacteroidia</taxon>
        <taxon>Bacteroidales</taxon>
        <taxon>Prevotellaceae</taxon>
        <taxon>Paraprevotella</taxon>
    </lineage>
</organism>
<dbReference type="Proteomes" id="UP000005546">
    <property type="component" value="Unassembled WGS sequence"/>
</dbReference>
<evidence type="ECO:0000313" key="1">
    <source>
        <dbReference type="EMBL" id="EGG50484.1"/>
    </source>
</evidence>
<reference evidence="1 2" key="1">
    <citation type="submission" date="2011-02" db="EMBL/GenBank/DDBJ databases">
        <authorList>
            <person name="Weinstock G."/>
            <person name="Sodergren E."/>
            <person name="Clifton S."/>
            <person name="Fulton L."/>
            <person name="Fulton B."/>
            <person name="Courtney L."/>
            <person name="Fronick C."/>
            <person name="Harrison M."/>
            <person name="Strong C."/>
            <person name="Farmer C."/>
            <person name="Delahaunty K."/>
            <person name="Markovic C."/>
            <person name="Hall O."/>
            <person name="Minx P."/>
            <person name="Tomlinson C."/>
            <person name="Mitreva M."/>
            <person name="Hou S."/>
            <person name="Chen J."/>
            <person name="Wollam A."/>
            <person name="Pepin K.H."/>
            <person name="Johnson M."/>
            <person name="Bhonagiri V."/>
            <person name="Zhang X."/>
            <person name="Suruliraj S."/>
            <person name="Warren W."/>
            <person name="Chinwalla A."/>
            <person name="Mardis E.R."/>
            <person name="Wilson R.K."/>
        </authorList>
    </citation>
    <scope>NUCLEOTIDE SEQUENCE [LARGE SCALE GENOMIC DNA]</scope>
    <source>
        <strain evidence="1 2">YIT 11841</strain>
    </source>
</reference>
<dbReference type="HOGENOM" id="CLU_3255385_0_0_10"/>
<sequence>MFLQKTLGKHTENDGLRQNTFSIPTISNYPKFFEEIKKIIRK</sequence>
<evidence type="ECO:0000313" key="2">
    <source>
        <dbReference type="Proteomes" id="UP000005546"/>
    </source>
</evidence>
<protein>
    <submittedName>
        <fullName evidence="1">Uncharacterized protein</fullName>
    </submittedName>
</protein>
<dbReference type="EMBL" id="AFBR01000093">
    <property type="protein sequence ID" value="EGG50484.1"/>
    <property type="molecule type" value="Genomic_DNA"/>
</dbReference>
<comment type="caution">
    <text evidence="1">The sequence shown here is derived from an EMBL/GenBank/DDBJ whole genome shotgun (WGS) entry which is preliminary data.</text>
</comment>
<accession>F3QYD7</accession>